<evidence type="ECO:0000313" key="1">
    <source>
        <dbReference type="EMBL" id="KJV78570.1"/>
    </source>
</evidence>
<name>A0A0F3PE18_RICRH</name>
<sequence>MNRFVLYYRIALKKTTIYLIFNKNICLITLDFDIGNKNFLGPGLASSTLAAFIKFYHKYIDPLSDTFFIDPDENNPRAMHVYSKAGFKQVGEYTTQSGAFKGNTSYLMIRNILT</sequence>
<dbReference type="SUPFAM" id="SSF55729">
    <property type="entry name" value="Acyl-CoA N-acyltransferases (Nat)"/>
    <property type="match status" value="1"/>
</dbReference>
<proteinExistence type="predicted"/>
<dbReference type="InterPro" id="IPR016181">
    <property type="entry name" value="Acyl_CoA_acyltransferase"/>
</dbReference>
<reference evidence="1 2" key="1">
    <citation type="submission" date="2015-01" db="EMBL/GenBank/DDBJ databases">
        <title>Genome Sequencing of Rickettsiales.</title>
        <authorList>
            <person name="Daugherty S.C."/>
            <person name="Su Q."/>
            <person name="Abolude K."/>
            <person name="Beier-Sexton M."/>
            <person name="Carlyon J.A."/>
            <person name="Carter R."/>
            <person name="Day N.P."/>
            <person name="Dumler S.J."/>
            <person name="Dyachenko V."/>
            <person name="Godinez A."/>
            <person name="Kurtti T.J."/>
            <person name="Lichay M."/>
            <person name="Mullins K.E."/>
            <person name="Ott S."/>
            <person name="Pappas-Brown V."/>
            <person name="Paris D.H."/>
            <person name="Patel P."/>
            <person name="Richards A.L."/>
            <person name="Sadzewicz L."/>
            <person name="Sears K."/>
            <person name="Seidman D."/>
            <person name="Sengamalay N."/>
            <person name="Stenos J."/>
            <person name="Tallon L.J."/>
            <person name="Vincent G."/>
            <person name="Fraser C.M."/>
            <person name="Munderloh U."/>
            <person name="Dunning-Hotopp J.C."/>
        </authorList>
    </citation>
    <scope>NUCLEOTIDE SEQUENCE [LARGE SCALE GENOMIC DNA]</scope>
    <source>
        <strain evidence="1 2">Ect</strain>
    </source>
</reference>
<dbReference type="Proteomes" id="UP000033591">
    <property type="component" value="Unassembled WGS sequence"/>
</dbReference>
<protein>
    <submittedName>
        <fullName evidence="1">Acetyltransferase domain protein</fullName>
    </submittedName>
</protein>
<comment type="caution">
    <text evidence="1">The sequence shown here is derived from an EMBL/GenBank/DDBJ whole genome shotgun (WGS) entry which is preliminary data.</text>
</comment>
<organism evidence="1 2">
    <name type="scientific">Rickettsia rhipicephali str. Ect</name>
    <dbReference type="NCBI Taxonomy" id="1359199"/>
    <lineage>
        <taxon>Bacteria</taxon>
        <taxon>Pseudomonadati</taxon>
        <taxon>Pseudomonadota</taxon>
        <taxon>Alphaproteobacteria</taxon>
        <taxon>Rickettsiales</taxon>
        <taxon>Rickettsiaceae</taxon>
        <taxon>Rickettsieae</taxon>
        <taxon>Rickettsia</taxon>
        <taxon>spotted fever group</taxon>
    </lineage>
</organism>
<gene>
    <name evidence="1" type="ORF">RMAECT_1391</name>
</gene>
<dbReference type="EMBL" id="LAOC01000001">
    <property type="protein sequence ID" value="KJV78570.1"/>
    <property type="molecule type" value="Genomic_DNA"/>
</dbReference>
<dbReference type="AlphaFoldDB" id="A0A0F3PE18"/>
<dbReference type="Gene3D" id="3.40.630.30">
    <property type="match status" value="1"/>
</dbReference>
<keyword evidence="1" id="KW-0808">Transferase</keyword>
<dbReference type="GO" id="GO:0016740">
    <property type="term" value="F:transferase activity"/>
    <property type="evidence" value="ECO:0007669"/>
    <property type="project" value="UniProtKB-KW"/>
</dbReference>
<evidence type="ECO:0000313" key="2">
    <source>
        <dbReference type="Proteomes" id="UP000033591"/>
    </source>
</evidence>
<dbReference type="PATRIC" id="fig|1359199.3.peg.1371"/>
<accession>A0A0F3PE18</accession>